<keyword evidence="17" id="KW-1185">Reference proteome</keyword>
<keyword evidence="9 12" id="KW-0520">NAD</keyword>
<feature type="binding site" evidence="12">
    <location>
        <position position="361"/>
    </location>
    <ligand>
        <name>Zn(2+)</name>
        <dbReference type="ChEBI" id="CHEBI:29105"/>
    </ligand>
</feature>
<keyword evidence="7 12" id="KW-0862">Zinc</keyword>
<feature type="binding site" evidence="12">
    <location>
        <position position="260"/>
    </location>
    <ligand>
        <name>substrate</name>
    </ligand>
</feature>
<feature type="active site" description="Proton acceptor" evidence="12">
    <location>
        <position position="327"/>
    </location>
</feature>
<keyword evidence="12" id="KW-0028">Amino-acid biosynthesis</keyword>
<dbReference type="SUPFAM" id="SSF53720">
    <property type="entry name" value="ALDH-like"/>
    <property type="match status" value="1"/>
</dbReference>
<evidence type="ECO:0000256" key="12">
    <source>
        <dbReference type="HAMAP-Rule" id="MF_01024"/>
    </source>
</evidence>
<evidence type="ECO:0000256" key="1">
    <source>
        <dbReference type="ARBA" id="ARBA00003850"/>
    </source>
</evidence>
<dbReference type="NCBIfam" id="TIGR00069">
    <property type="entry name" value="hisD"/>
    <property type="match status" value="1"/>
</dbReference>
<dbReference type="PIRSF" id="PIRSF000099">
    <property type="entry name" value="Histidinol_dh"/>
    <property type="match status" value="1"/>
</dbReference>
<feature type="binding site" evidence="12">
    <location>
        <position position="415"/>
    </location>
    <ligand>
        <name>substrate</name>
    </ligand>
</feature>
<comment type="similarity">
    <text evidence="3 12 13 14">Belongs to the histidinol dehydrogenase family.</text>
</comment>
<evidence type="ECO:0000256" key="8">
    <source>
        <dbReference type="ARBA" id="ARBA00023002"/>
    </source>
</evidence>
<gene>
    <name evidence="12 16" type="primary">hisD</name>
    <name evidence="16" type="ORF">NF556_10410</name>
</gene>
<dbReference type="Gene3D" id="1.20.5.1300">
    <property type="match status" value="1"/>
</dbReference>
<evidence type="ECO:0000256" key="5">
    <source>
        <dbReference type="ARBA" id="ARBA00016531"/>
    </source>
</evidence>
<dbReference type="RefSeq" id="WP_252595584.1">
    <property type="nucleotide sequence ID" value="NZ_CP099489.1"/>
</dbReference>
<evidence type="ECO:0000256" key="7">
    <source>
        <dbReference type="ARBA" id="ARBA00022833"/>
    </source>
</evidence>
<evidence type="ECO:0000313" key="16">
    <source>
        <dbReference type="EMBL" id="USQ82027.1"/>
    </source>
</evidence>
<comment type="function">
    <text evidence="1 12">Catalyzes the sequential NAD-dependent oxidations of L-histidinol to L-histidinaldehyde and then to L-histidine.</text>
</comment>
<protein>
    <recommendedName>
        <fullName evidence="5 12">Histidinol dehydrogenase</fullName>
        <shortName evidence="12">HDH</shortName>
        <ecNumber evidence="4 12">1.1.1.23</ecNumber>
    </recommendedName>
</protein>
<keyword evidence="8 12" id="KW-0560">Oxidoreductase</keyword>
<evidence type="ECO:0000256" key="6">
    <source>
        <dbReference type="ARBA" id="ARBA00022723"/>
    </source>
</evidence>
<dbReference type="PANTHER" id="PTHR21256:SF2">
    <property type="entry name" value="HISTIDINE BIOSYNTHESIS TRIFUNCTIONAL PROTEIN"/>
    <property type="match status" value="1"/>
</dbReference>
<evidence type="ECO:0000256" key="4">
    <source>
        <dbReference type="ARBA" id="ARBA00012965"/>
    </source>
</evidence>
<dbReference type="GO" id="GO:0004399">
    <property type="term" value="F:histidinol dehydrogenase activity"/>
    <property type="evidence" value="ECO:0007669"/>
    <property type="project" value="UniProtKB-EC"/>
</dbReference>
<feature type="binding site" evidence="12">
    <location>
        <position position="361"/>
    </location>
    <ligand>
        <name>substrate</name>
    </ligand>
</feature>
<accession>A0ABY4YZ43</accession>
<feature type="binding site" evidence="12">
    <location>
        <position position="189"/>
    </location>
    <ligand>
        <name>NAD(+)</name>
        <dbReference type="ChEBI" id="CHEBI:57540"/>
    </ligand>
</feature>
<evidence type="ECO:0000256" key="9">
    <source>
        <dbReference type="ARBA" id="ARBA00023027"/>
    </source>
</evidence>
<dbReference type="InterPro" id="IPR016161">
    <property type="entry name" value="Ald_DH/histidinol_DH"/>
</dbReference>
<dbReference type="EC" id="1.1.1.23" evidence="4 12"/>
<feature type="active site" description="Proton acceptor" evidence="12">
    <location>
        <position position="328"/>
    </location>
</feature>
<feature type="binding site" evidence="12">
    <location>
        <position position="328"/>
    </location>
    <ligand>
        <name>substrate</name>
    </ligand>
</feature>
<feature type="binding site" evidence="12">
    <location>
        <position position="260"/>
    </location>
    <ligand>
        <name>Zn(2+)</name>
        <dbReference type="ChEBI" id="CHEBI:29105"/>
    </ligand>
</feature>
<feature type="binding site" evidence="12">
    <location>
        <position position="238"/>
    </location>
    <ligand>
        <name>substrate</name>
    </ligand>
</feature>
<dbReference type="CDD" id="cd06572">
    <property type="entry name" value="Histidinol_dh"/>
    <property type="match status" value="1"/>
</dbReference>
<feature type="binding site" evidence="12">
    <location>
        <position position="263"/>
    </location>
    <ligand>
        <name>Zn(2+)</name>
        <dbReference type="ChEBI" id="CHEBI:29105"/>
    </ligand>
</feature>
<evidence type="ECO:0000256" key="11">
    <source>
        <dbReference type="ARBA" id="ARBA00049489"/>
    </source>
</evidence>
<dbReference type="HAMAP" id="MF_01024">
    <property type="entry name" value="HisD"/>
    <property type="match status" value="1"/>
</dbReference>
<dbReference type="InterPro" id="IPR001692">
    <property type="entry name" value="Histidinol_DH_CS"/>
</dbReference>
<feature type="binding site" evidence="12">
    <location>
        <position position="420"/>
    </location>
    <ligand>
        <name>Zn(2+)</name>
        <dbReference type="ChEBI" id="CHEBI:29105"/>
    </ligand>
</feature>
<dbReference type="Gene3D" id="3.40.50.1980">
    <property type="entry name" value="Nitrogenase molybdenum iron protein domain"/>
    <property type="match status" value="2"/>
</dbReference>
<feature type="region of interest" description="Disordered" evidence="15">
    <location>
        <begin position="431"/>
        <end position="454"/>
    </location>
</feature>
<reference evidence="16" key="1">
    <citation type="submission" date="2022-06" db="EMBL/GenBank/DDBJ databases">
        <title>Ornithinimicrobium HY1793.</title>
        <authorList>
            <person name="Huang Y."/>
        </authorList>
    </citation>
    <scope>NUCLEOTIDE SEQUENCE</scope>
    <source>
        <strain evidence="16">HY1793</strain>
    </source>
</reference>
<feature type="binding site" evidence="12">
    <location>
        <position position="212"/>
    </location>
    <ligand>
        <name>NAD(+)</name>
        <dbReference type="ChEBI" id="CHEBI:57540"/>
    </ligand>
</feature>
<dbReference type="PRINTS" id="PR00083">
    <property type="entry name" value="HOLDHDRGNASE"/>
</dbReference>
<evidence type="ECO:0000256" key="2">
    <source>
        <dbReference type="ARBA" id="ARBA00004940"/>
    </source>
</evidence>
<dbReference type="PROSITE" id="PS00611">
    <property type="entry name" value="HISOL_DEHYDROGENASE"/>
    <property type="match status" value="1"/>
</dbReference>
<dbReference type="Proteomes" id="UP001056455">
    <property type="component" value="Chromosome"/>
</dbReference>
<evidence type="ECO:0000256" key="3">
    <source>
        <dbReference type="ARBA" id="ARBA00010178"/>
    </source>
</evidence>
<evidence type="ECO:0000256" key="13">
    <source>
        <dbReference type="PIRNR" id="PIRNR000099"/>
    </source>
</evidence>
<evidence type="ECO:0000256" key="14">
    <source>
        <dbReference type="RuleBase" id="RU004175"/>
    </source>
</evidence>
<comment type="cofactor">
    <cofactor evidence="12">
        <name>Zn(2+)</name>
        <dbReference type="ChEBI" id="CHEBI:29105"/>
    </cofactor>
    <text evidence="12">Binds 1 zinc ion per subunit.</text>
</comment>
<organism evidence="16 17">
    <name type="scientific">Ornithinimicrobium faecis</name>
    <dbReference type="NCBI Taxonomy" id="2934158"/>
    <lineage>
        <taxon>Bacteria</taxon>
        <taxon>Bacillati</taxon>
        <taxon>Actinomycetota</taxon>
        <taxon>Actinomycetes</taxon>
        <taxon>Micrococcales</taxon>
        <taxon>Ornithinimicrobiaceae</taxon>
        <taxon>Ornithinimicrobium</taxon>
    </lineage>
</organism>
<sequence length="454" mass="46500">MRTVTWSEVDETTRAELLSRGTAAAGPQVTSGVADILEGVREGGDAALQAYAERFDRAPAQSVVVGQEEIARAAAELPEALRTAITDAATNIRTFHRAGMTVSYEVETAPGVICARVVRPIRRVGLYVPAGSAPLPSTALMLGVPAQLAGCPEVVLCTPPGEDGRADPTVLAAAAECGITRVFVTGGAQAIAAMAYGTESVPRCDKIFGPGNAWVTEAKRQVSTAEGGPGIDMPAGPSEVLVIADAGADAEFVAADLLSQAEHGPDSQVLLLTDDDAVAQAVAEQVEEQLAVLPRADIAAKSLGSSAIVVTQDLDEAFAISNDYAPEHLILALREPEDWLPKVERAGSVFLGDWAPETLGDYCSGTNHVLPTAGAARWTGGVNVASFQIAMTVQRVSPEGLAAVGPTAVELSGAEGLIGHQAAVTRRLARASTTGATTATTSGATTATTTGATS</sequence>
<comment type="pathway">
    <text evidence="2 12">Amino-acid biosynthesis; L-histidine biosynthesis; L-histidine from 5-phospho-alpha-D-ribose 1-diphosphate: step 9/9.</text>
</comment>
<keyword evidence="6 12" id="KW-0479">Metal-binding</keyword>
<dbReference type="EMBL" id="CP099489">
    <property type="protein sequence ID" value="USQ82027.1"/>
    <property type="molecule type" value="Genomic_DNA"/>
</dbReference>
<evidence type="ECO:0000313" key="17">
    <source>
        <dbReference type="Proteomes" id="UP001056455"/>
    </source>
</evidence>
<name>A0ABY4YZ43_9MICO</name>
<dbReference type="InterPro" id="IPR022695">
    <property type="entry name" value="Histidinol_DH_monofunct"/>
</dbReference>
<feature type="binding site" evidence="12">
    <location>
        <position position="420"/>
    </location>
    <ligand>
        <name>substrate</name>
    </ligand>
</feature>
<dbReference type="InterPro" id="IPR012131">
    <property type="entry name" value="Hstdl_DH"/>
</dbReference>
<dbReference type="PANTHER" id="PTHR21256">
    <property type="entry name" value="HISTIDINOL DEHYDROGENASE HDH"/>
    <property type="match status" value="1"/>
</dbReference>
<evidence type="ECO:0000256" key="15">
    <source>
        <dbReference type="SAM" id="MobiDB-lite"/>
    </source>
</evidence>
<proteinExistence type="inferred from homology"/>
<feature type="binding site" evidence="12">
    <location>
        <position position="127"/>
    </location>
    <ligand>
        <name>NAD(+)</name>
        <dbReference type="ChEBI" id="CHEBI:57540"/>
    </ligand>
</feature>
<keyword evidence="10 12" id="KW-0368">Histidine biosynthesis</keyword>
<comment type="catalytic activity">
    <reaction evidence="11 12">
        <text>L-histidinol + 2 NAD(+) + H2O = L-histidine + 2 NADH + 3 H(+)</text>
        <dbReference type="Rhea" id="RHEA:20641"/>
        <dbReference type="ChEBI" id="CHEBI:15377"/>
        <dbReference type="ChEBI" id="CHEBI:15378"/>
        <dbReference type="ChEBI" id="CHEBI:57540"/>
        <dbReference type="ChEBI" id="CHEBI:57595"/>
        <dbReference type="ChEBI" id="CHEBI:57699"/>
        <dbReference type="ChEBI" id="CHEBI:57945"/>
        <dbReference type="EC" id="1.1.1.23"/>
    </reaction>
</comment>
<evidence type="ECO:0000256" key="10">
    <source>
        <dbReference type="ARBA" id="ARBA00023102"/>
    </source>
</evidence>
<feature type="binding site" evidence="12">
    <location>
        <position position="263"/>
    </location>
    <ligand>
        <name>substrate</name>
    </ligand>
</feature>
<dbReference type="Pfam" id="PF00815">
    <property type="entry name" value="Histidinol_dh"/>
    <property type="match status" value="1"/>
</dbReference>